<evidence type="ECO:0000256" key="2">
    <source>
        <dbReference type="ARBA" id="ARBA00010992"/>
    </source>
</evidence>
<dbReference type="RefSeq" id="XP_040694728.1">
    <property type="nucleotide sequence ID" value="XM_040837004.1"/>
</dbReference>
<feature type="transmembrane region" description="Helical" evidence="8">
    <location>
        <begin position="372"/>
        <end position="397"/>
    </location>
</feature>
<dbReference type="Pfam" id="PF00083">
    <property type="entry name" value="Sugar_tr"/>
    <property type="match status" value="1"/>
</dbReference>
<evidence type="ECO:0000256" key="1">
    <source>
        <dbReference type="ARBA" id="ARBA00004141"/>
    </source>
</evidence>
<feature type="transmembrane region" description="Helical" evidence="8">
    <location>
        <begin position="338"/>
        <end position="360"/>
    </location>
</feature>
<feature type="transmembrane region" description="Helical" evidence="8">
    <location>
        <begin position="95"/>
        <end position="120"/>
    </location>
</feature>
<dbReference type="PROSITE" id="PS00217">
    <property type="entry name" value="SUGAR_TRANSPORT_2"/>
    <property type="match status" value="1"/>
</dbReference>
<dbReference type="OrthoDB" id="6612291at2759"/>
<evidence type="ECO:0000259" key="9">
    <source>
        <dbReference type="PROSITE" id="PS50850"/>
    </source>
</evidence>
<dbReference type="PROSITE" id="PS50850">
    <property type="entry name" value="MFS"/>
    <property type="match status" value="1"/>
</dbReference>
<feature type="transmembrane region" description="Helical" evidence="8">
    <location>
        <begin position="151"/>
        <end position="173"/>
    </location>
</feature>
<proteinExistence type="inferred from homology"/>
<feature type="transmembrane region" description="Helical" evidence="8">
    <location>
        <begin position="48"/>
        <end position="65"/>
    </location>
</feature>
<keyword evidence="3 7" id="KW-0813">Transport</keyword>
<organism evidence="10 11">
    <name type="scientific">Aspergillus wentii DTO 134E9</name>
    <dbReference type="NCBI Taxonomy" id="1073089"/>
    <lineage>
        <taxon>Eukaryota</taxon>
        <taxon>Fungi</taxon>
        <taxon>Dikarya</taxon>
        <taxon>Ascomycota</taxon>
        <taxon>Pezizomycotina</taxon>
        <taxon>Eurotiomycetes</taxon>
        <taxon>Eurotiomycetidae</taxon>
        <taxon>Eurotiales</taxon>
        <taxon>Aspergillaceae</taxon>
        <taxon>Aspergillus</taxon>
        <taxon>Aspergillus subgen. Cremei</taxon>
    </lineage>
</organism>
<dbReference type="FunFam" id="1.20.1250.20:FF:000078">
    <property type="entry name" value="MFS maltose transporter, putative"/>
    <property type="match status" value="1"/>
</dbReference>
<keyword evidence="5 8" id="KW-1133">Transmembrane helix</keyword>
<feature type="transmembrane region" description="Helical" evidence="8">
    <location>
        <begin position="180"/>
        <end position="201"/>
    </location>
</feature>
<comment type="subcellular location">
    <subcellularLocation>
        <location evidence="1">Membrane</location>
        <topology evidence="1">Multi-pass membrane protein</topology>
    </subcellularLocation>
</comment>
<evidence type="ECO:0000313" key="11">
    <source>
        <dbReference type="Proteomes" id="UP000184383"/>
    </source>
</evidence>
<dbReference type="InterPro" id="IPR050360">
    <property type="entry name" value="MFS_Sugar_Transporters"/>
</dbReference>
<feature type="transmembrane region" description="Helical" evidence="8">
    <location>
        <begin position="304"/>
        <end position="326"/>
    </location>
</feature>
<dbReference type="PANTHER" id="PTHR48022:SF51">
    <property type="entry name" value="ALPHA-GLUCOSIDE TRANSPORTER, PUTATIVE (AFU_ORTHOLOGUE AFUA_6G11920)-RELATED"/>
    <property type="match status" value="1"/>
</dbReference>
<feature type="domain" description="Major facilitator superfamily (MFS) profile" evidence="9">
    <location>
        <begin position="52"/>
        <end position="490"/>
    </location>
</feature>
<reference evidence="11" key="1">
    <citation type="journal article" date="2017" name="Genome Biol.">
        <title>Comparative genomics reveals high biological diversity and specific adaptations in the industrially and medically important fungal genus Aspergillus.</title>
        <authorList>
            <person name="de Vries R.P."/>
            <person name="Riley R."/>
            <person name="Wiebenga A."/>
            <person name="Aguilar-Osorio G."/>
            <person name="Amillis S."/>
            <person name="Uchima C.A."/>
            <person name="Anderluh G."/>
            <person name="Asadollahi M."/>
            <person name="Askin M."/>
            <person name="Barry K."/>
            <person name="Battaglia E."/>
            <person name="Bayram O."/>
            <person name="Benocci T."/>
            <person name="Braus-Stromeyer S.A."/>
            <person name="Caldana C."/>
            <person name="Canovas D."/>
            <person name="Cerqueira G.C."/>
            <person name="Chen F."/>
            <person name="Chen W."/>
            <person name="Choi C."/>
            <person name="Clum A."/>
            <person name="Dos Santos R.A."/>
            <person name="Damasio A.R."/>
            <person name="Diallinas G."/>
            <person name="Emri T."/>
            <person name="Fekete E."/>
            <person name="Flipphi M."/>
            <person name="Freyberg S."/>
            <person name="Gallo A."/>
            <person name="Gournas C."/>
            <person name="Habgood R."/>
            <person name="Hainaut M."/>
            <person name="Harispe M.L."/>
            <person name="Henrissat B."/>
            <person name="Hilden K.S."/>
            <person name="Hope R."/>
            <person name="Hossain A."/>
            <person name="Karabika E."/>
            <person name="Karaffa L."/>
            <person name="Karanyi Z."/>
            <person name="Krasevec N."/>
            <person name="Kuo A."/>
            <person name="Kusch H."/>
            <person name="LaButti K."/>
            <person name="Lagendijk E.L."/>
            <person name="Lapidus A."/>
            <person name="Levasseur A."/>
            <person name="Lindquist E."/>
            <person name="Lipzen A."/>
            <person name="Logrieco A.F."/>
            <person name="MacCabe A."/>
            <person name="Maekelae M.R."/>
            <person name="Malavazi I."/>
            <person name="Melin P."/>
            <person name="Meyer V."/>
            <person name="Mielnichuk N."/>
            <person name="Miskei M."/>
            <person name="Molnar A.P."/>
            <person name="Mule G."/>
            <person name="Ngan C.Y."/>
            <person name="Orejas M."/>
            <person name="Orosz E."/>
            <person name="Ouedraogo J.P."/>
            <person name="Overkamp K.M."/>
            <person name="Park H.-S."/>
            <person name="Perrone G."/>
            <person name="Piumi F."/>
            <person name="Punt P.J."/>
            <person name="Ram A.F."/>
            <person name="Ramon A."/>
            <person name="Rauscher S."/>
            <person name="Record E."/>
            <person name="Riano-Pachon D.M."/>
            <person name="Robert V."/>
            <person name="Roehrig J."/>
            <person name="Ruller R."/>
            <person name="Salamov A."/>
            <person name="Salih N.S."/>
            <person name="Samson R.A."/>
            <person name="Sandor E."/>
            <person name="Sanguinetti M."/>
            <person name="Schuetze T."/>
            <person name="Sepcic K."/>
            <person name="Shelest E."/>
            <person name="Sherlock G."/>
            <person name="Sophianopoulou V."/>
            <person name="Squina F.M."/>
            <person name="Sun H."/>
            <person name="Susca A."/>
            <person name="Todd R.B."/>
            <person name="Tsang A."/>
            <person name="Unkles S.E."/>
            <person name="van de Wiele N."/>
            <person name="van Rossen-Uffink D."/>
            <person name="Oliveira J.V."/>
            <person name="Vesth T.C."/>
            <person name="Visser J."/>
            <person name="Yu J.-H."/>
            <person name="Zhou M."/>
            <person name="Andersen M.R."/>
            <person name="Archer D.B."/>
            <person name="Baker S.E."/>
            <person name="Benoit I."/>
            <person name="Brakhage A.A."/>
            <person name="Braus G.H."/>
            <person name="Fischer R."/>
            <person name="Frisvad J.C."/>
            <person name="Goldman G.H."/>
            <person name="Houbraken J."/>
            <person name="Oakley B."/>
            <person name="Pocsi I."/>
            <person name="Scazzocchio C."/>
            <person name="Seiboth B."/>
            <person name="vanKuyk P.A."/>
            <person name="Wortman J."/>
            <person name="Dyer P.S."/>
            <person name="Grigoriev I.V."/>
        </authorList>
    </citation>
    <scope>NUCLEOTIDE SEQUENCE [LARGE SCALE GENOMIC DNA]</scope>
    <source>
        <strain evidence="11">DTO 134E9</strain>
    </source>
</reference>
<dbReference type="VEuPathDB" id="FungiDB:ASPWEDRAFT_47717"/>
<evidence type="ECO:0000256" key="7">
    <source>
        <dbReference type="RuleBase" id="RU003346"/>
    </source>
</evidence>
<evidence type="ECO:0000256" key="4">
    <source>
        <dbReference type="ARBA" id="ARBA00022692"/>
    </source>
</evidence>
<dbReference type="AlphaFoldDB" id="A0A1L9S1L1"/>
<dbReference type="EMBL" id="KV878209">
    <property type="protein sequence ID" value="OJJ41052.1"/>
    <property type="molecule type" value="Genomic_DNA"/>
</dbReference>
<dbReference type="GeneID" id="63752852"/>
<sequence length="526" mass="57031">MTKYPQEDTVESHLENVDNGFQPKTAVGLDNDIEHQLSLWYVLCNHKALVWWAFFFAVSAIGWGFDAQVNSSVISVPAFRSQFGHLYNGKPTIPAAWLSAFSMISSVGQFFGAFLCSLVIDKIGRKLGLAVGIVIACGGILGEIFSTTRVAFLVSKFIVGLSLGFYLTIGPLYCSEVSPVVLRGITTAGINLGIISGQLLSNAAIKGFGSREDTWAYRGPFAIQLFFITFLALGLPFAVESPWYLVHCNNIDGARAALQRLYGTDVEIETKLTAIRETMVYEMSLKEATWAECFRGQDRVRTGITSGVFIAQHCTGIIFILGYSTYFFELAGFPTSKAFDLGVGVTACGVVGTILSWTVVNSYGRRRIFLTGMISLTICLLMIGILDVIPSAAAIWAQASFTIVYTLIYQSTIGVISFVLLGEVSSLRLRAKTTALATATQSALGIAMNVAVPYMVSPDSANMKGKVGFVFGGLSLLATSIAFFYIPELKGRTFAEIDMMFVNRVPPRKMGVYAIEGDSILVPDGC</sequence>
<feature type="transmembrane region" description="Helical" evidence="8">
    <location>
        <begin position="127"/>
        <end position="145"/>
    </location>
</feature>
<dbReference type="PANTHER" id="PTHR48022">
    <property type="entry name" value="PLASTIDIC GLUCOSE TRANSPORTER 4"/>
    <property type="match status" value="1"/>
</dbReference>
<evidence type="ECO:0000256" key="8">
    <source>
        <dbReference type="SAM" id="Phobius"/>
    </source>
</evidence>
<keyword evidence="4 8" id="KW-0812">Transmembrane</keyword>
<feature type="transmembrane region" description="Helical" evidence="8">
    <location>
        <begin position="403"/>
        <end position="422"/>
    </location>
</feature>
<dbReference type="Gene3D" id="1.20.1250.20">
    <property type="entry name" value="MFS general substrate transporter like domains"/>
    <property type="match status" value="1"/>
</dbReference>
<keyword evidence="6 8" id="KW-0472">Membrane</keyword>
<dbReference type="InterPro" id="IPR020846">
    <property type="entry name" value="MFS_dom"/>
</dbReference>
<feature type="transmembrane region" description="Helical" evidence="8">
    <location>
        <begin position="434"/>
        <end position="455"/>
    </location>
</feature>
<dbReference type="GO" id="GO:0005351">
    <property type="term" value="F:carbohydrate:proton symporter activity"/>
    <property type="evidence" value="ECO:0007669"/>
    <property type="project" value="TreeGrafter"/>
</dbReference>
<dbReference type="NCBIfam" id="TIGR00879">
    <property type="entry name" value="SP"/>
    <property type="match status" value="1"/>
</dbReference>
<dbReference type="GO" id="GO:0016020">
    <property type="term" value="C:membrane"/>
    <property type="evidence" value="ECO:0007669"/>
    <property type="project" value="UniProtKB-SubCell"/>
</dbReference>
<keyword evidence="11" id="KW-1185">Reference proteome</keyword>
<feature type="transmembrane region" description="Helical" evidence="8">
    <location>
        <begin position="467"/>
        <end position="486"/>
    </location>
</feature>
<protein>
    <recommendedName>
        <fullName evidence="9">Major facilitator superfamily (MFS) profile domain-containing protein</fullName>
    </recommendedName>
</protein>
<evidence type="ECO:0000256" key="6">
    <source>
        <dbReference type="ARBA" id="ARBA00023136"/>
    </source>
</evidence>
<evidence type="ECO:0000256" key="3">
    <source>
        <dbReference type="ARBA" id="ARBA00022448"/>
    </source>
</evidence>
<dbReference type="InterPro" id="IPR005829">
    <property type="entry name" value="Sugar_transporter_CS"/>
</dbReference>
<dbReference type="InterPro" id="IPR036259">
    <property type="entry name" value="MFS_trans_sf"/>
</dbReference>
<name>A0A1L9S1L1_ASPWE</name>
<dbReference type="InterPro" id="IPR003663">
    <property type="entry name" value="Sugar/inositol_transpt"/>
</dbReference>
<dbReference type="SUPFAM" id="SSF103473">
    <property type="entry name" value="MFS general substrate transporter"/>
    <property type="match status" value="1"/>
</dbReference>
<evidence type="ECO:0000313" key="10">
    <source>
        <dbReference type="EMBL" id="OJJ41052.1"/>
    </source>
</evidence>
<evidence type="ECO:0000256" key="5">
    <source>
        <dbReference type="ARBA" id="ARBA00022989"/>
    </source>
</evidence>
<feature type="transmembrane region" description="Helical" evidence="8">
    <location>
        <begin position="221"/>
        <end position="239"/>
    </location>
</feature>
<comment type="similarity">
    <text evidence="2 7">Belongs to the major facilitator superfamily. Sugar transporter (TC 2.A.1.1) family.</text>
</comment>
<gene>
    <name evidence="10" type="ORF">ASPWEDRAFT_47717</name>
</gene>
<dbReference type="InterPro" id="IPR005828">
    <property type="entry name" value="MFS_sugar_transport-like"/>
</dbReference>
<dbReference type="Proteomes" id="UP000184383">
    <property type="component" value="Unassembled WGS sequence"/>
</dbReference>
<accession>A0A1L9S1L1</accession>